<dbReference type="Proteomes" id="UP000095285">
    <property type="component" value="Unassembled WGS sequence"/>
</dbReference>
<dbReference type="AlphaFoldDB" id="A0A1I7VA56"/>
<sequence>MSRYALFKEEGPERKIIWKDVFQQVGWIDDIGRHLVYEEFQELLVIIADKKESATILVQPAGLEASDLRISQGRKEKN</sequence>
<evidence type="ECO:0000313" key="1">
    <source>
        <dbReference type="Proteomes" id="UP000095285"/>
    </source>
</evidence>
<reference evidence="1" key="1">
    <citation type="submission" date="2012-04" db="EMBL/GenBank/DDBJ databases">
        <title>The Genome Sequence of Loa loa.</title>
        <authorList>
            <consortium name="The Broad Institute Genome Sequencing Platform"/>
            <consortium name="Broad Institute Genome Sequencing Center for Infectious Disease"/>
            <person name="Nutman T.B."/>
            <person name="Fink D.L."/>
            <person name="Russ C."/>
            <person name="Young S."/>
            <person name="Zeng Q."/>
            <person name="Gargeya S."/>
            <person name="Alvarado L."/>
            <person name="Berlin A."/>
            <person name="Chapman S.B."/>
            <person name="Chen Z."/>
            <person name="Freedman E."/>
            <person name="Gellesch M."/>
            <person name="Goldberg J."/>
            <person name="Griggs A."/>
            <person name="Gujja S."/>
            <person name="Heilman E.R."/>
            <person name="Heiman D."/>
            <person name="Howarth C."/>
            <person name="Mehta T."/>
            <person name="Neiman D."/>
            <person name="Pearson M."/>
            <person name="Roberts A."/>
            <person name="Saif S."/>
            <person name="Shea T."/>
            <person name="Shenoy N."/>
            <person name="Sisk P."/>
            <person name="Stolte C."/>
            <person name="Sykes S."/>
            <person name="White J."/>
            <person name="Yandava C."/>
            <person name="Haas B."/>
            <person name="Henn M.R."/>
            <person name="Nusbaum C."/>
            <person name="Birren B."/>
        </authorList>
    </citation>
    <scope>NUCLEOTIDE SEQUENCE [LARGE SCALE GENOMIC DNA]</scope>
</reference>
<evidence type="ECO:0000313" key="2">
    <source>
        <dbReference type="WBParaSite" id="EN70_1150"/>
    </source>
</evidence>
<keyword evidence="1" id="KW-1185">Reference proteome</keyword>
<organism evidence="1 2">
    <name type="scientific">Loa loa</name>
    <name type="common">Eye worm</name>
    <name type="synonym">Filaria loa</name>
    <dbReference type="NCBI Taxonomy" id="7209"/>
    <lineage>
        <taxon>Eukaryota</taxon>
        <taxon>Metazoa</taxon>
        <taxon>Ecdysozoa</taxon>
        <taxon>Nematoda</taxon>
        <taxon>Chromadorea</taxon>
        <taxon>Rhabditida</taxon>
        <taxon>Spirurina</taxon>
        <taxon>Spiruromorpha</taxon>
        <taxon>Filarioidea</taxon>
        <taxon>Onchocercidae</taxon>
        <taxon>Loa</taxon>
    </lineage>
</organism>
<proteinExistence type="predicted"/>
<reference evidence="2" key="2">
    <citation type="submission" date="2016-11" db="UniProtKB">
        <authorList>
            <consortium name="WormBaseParasite"/>
        </authorList>
    </citation>
    <scope>IDENTIFICATION</scope>
</reference>
<dbReference type="WBParaSite" id="EN70_1150">
    <property type="protein sequence ID" value="EN70_1150"/>
    <property type="gene ID" value="EN70_1150"/>
</dbReference>
<name>A0A1I7VA56_LOALO</name>
<accession>A0A1I7VA56</accession>
<protein>
    <submittedName>
        <fullName evidence="2">PH domain-containing protein</fullName>
    </submittedName>
</protein>